<dbReference type="GO" id="GO:0045944">
    <property type="term" value="P:positive regulation of transcription by RNA polymerase II"/>
    <property type="evidence" value="ECO:0007669"/>
    <property type="project" value="TreeGrafter"/>
</dbReference>
<evidence type="ECO:0000256" key="5">
    <source>
        <dbReference type="ARBA" id="ARBA00023163"/>
    </source>
</evidence>
<gene>
    <name evidence="8" type="ORF">AW171_hschr42458</name>
</gene>
<keyword evidence="3" id="KW-0805">Transcription regulation</keyword>
<dbReference type="GO" id="GO:0000981">
    <property type="term" value="F:DNA-binding transcription factor activity, RNA polymerase II-specific"/>
    <property type="evidence" value="ECO:0007669"/>
    <property type="project" value="InterPro"/>
</dbReference>
<reference evidence="8 9" key="1">
    <citation type="submission" date="2016-01" db="EMBL/GenBank/DDBJ databases">
        <title>Genome sequence of the yeast Holleya sinecauda.</title>
        <authorList>
            <person name="Dietrich F.S."/>
        </authorList>
    </citation>
    <scope>NUCLEOTIDE SEQUENCE [LARGE SCALE GENOMIC DNA]</scope>
    <source>
        <strain evidence="8 9">ATCC 58844</strain>
    </source>
</reference>
<keyword evidence="2" id="KW-0862">Zinc</keyword>
<feature type="domain" description="Zn(2)-C6 fungal-type" evidence="7">
    <location>
        <begin position="15"/>
        <end position="45"/>
    </location>
</feature>
<dbReference type="CDD" id="cd00067">
    <property type="entry name" value="GAL4"/>
    <property type="match status" value="1"/>
</dbReference>
<dbReference type="GO" id="GO:0008270">
    <property type="term" value="F:zinc ion binding"/>
    <property type="evidence" value="ECO:0007669"/>
    <property type="project" value="InterPro"/>
</dbReference>
<keyword evidence="6" id="KW-0539">Nucleus</keyword>
<dbReference type="GO" id="GO:0005634">
    <property type="term" value="C:nucleus"/>
    <property type="evidence" value="ECO:0007669"/>
    <property type="project" value="TreeGrafter"/>
</dbReference>
<dbReference type="STRING" id="45286.A0A109UYV0"/>
<evidence type="ECO:0000256" key="6">
    <source>
        <dbReference type="ARBA" id="ARBA00023242"/>
    </source>
</evidence>
<dbReference type="RefSeq" id="XP_017987559.1">
    <property type="nucleotide sequence ID" value="XM_018131863.1"/>
</dbReference>
<dbReference type="PANTHER" id="PTHR31069">
    <property type="entry name" value="OLEATE-ACTIVATED TRANSCRIPTION FACTOR 1-RELATED"/>
    <property type="match status" value="1"/>
</dbReference>
<keyword evidence="5" id="KW-0804">Transcription</keyword>
<dbReference type="EMBL" id="CP014244">
    <property type="protein sequence ID" value="AMD20563.1"/>
    <property type="molecule type" value="Genomic_DNA"/>
</dbReference>
<dbReference type="InterPro" id="IPR036864">
    <property type="entry name" value="Zn2-C6_fun-type_DNA-bd_sf"/>
</dbReference>
<keyword evidence="4" id="KW-0238">DNA-binding</keyword>
<name>A0A109UYV0_9SACH</name>
<organism evidence="8 9">
    <name type="scientific">Eremothecium sinecaudum</name>
    <dbReference type="NCBI Taxonomy" id="45286"/>
    <lineage>
        <taxon>Eukaryota</taxon>
        <taxon>Fungi</taxon>
        <taxon>Dikarya</taxon>
        <taxon>Ascomycota</taxon>
        <taxon>Saccharomycotina</taxon>
        <taxon>Saccharomycetes</taxon>
        <taxon>Saccharomycetales</taxon>
        <taxon>Saccharomycetaceae</taxon>
        <taxon>Eremothecium</taxon>
    </lineage>
</organism>
<dbReference type="SMART" id="SM00066">
    <property type="entry name" value="GAL4"/>
    <property type="match status" value="1"/>
</dbReference>
<evidence type="ECO:0000313" key="9">
    <source>
        <dbReference type="Proteomes" id="UP000243052"/>
    </source>
</evidence>
<dbReference type="PROSITE" id="PS50048">
    <property type="entry name" value="ZN2_CY6_FUNGAL_2"/>
    <property type="match status" value="1"/>
</dbReference>
<dbReference type="InterPro" id="IPR050675">
    <property type="entry name" value="OAF3"/>
</dbReference>
<dbReference type="AlphaFoldDB" id="A0A109UYV0"/>
<dbReference type="SUPFAM" id="SSF57701">
    <property type="entry name" value="Zn2/Cys6 DNA-binding domain"/>
    <property type="match status" value="1"/>
</dbReference>
<evidence type="ECO:0000256" key="2">
    <source>
        <dbReference type="ARBA" id="ARBA00022833"/>
    </source>
</evidence>
<dbReference type="Pfam" id="PF00172">
    <property type="entry name" value="Zn_clus"/>
    <property type="match status" value="1"/>
</dbReference>
<dbReference type="GO" id="GO:0000978">
    <property type="term" value="F:RNA polymerase II cis-regulatory region sequence-specific DNA binding"/>
    <property type="evidence" value="ECO:0007669"/>
    <property type="project" value="TreeGrafter"/>
</dbReference>
<dbReference type="PANTHER" id="PTHR31069:SF29">
    <property type="entry name" value="OLEATE-ACTIVATED TRANSCRIPTION FACTOR 1-RELATED"/>
    <property type="match status" value="1"/>
</dbReference>
<dbReference type="OrthoDB" id="5600212at2759"/>
<dbReference type="Proteomes" id="UP000243052">
    <property type="component" value="Chromosome iv"/>
</dbReference>
<evidence type="ECO:0000313" key="8">
    <source>
        <dbReference type="EMBL" id="AMD20563.1"/>
    </source>
</evidence>
<evidence type="ECO:0000256" key="4">
    <source>
        <dbReference type="ARBA" id="ARBA00023125"/>
    </source>
</evidence>
<protein>
    <submittedName>
        <fullName evidence="8">HDL181Cp</fullName>
    </submittedName>
</protein>
<sequence length="807" mass="94184">MGVTKKSKRNKLSFVCQTCRKSKTKCDKLKPSCTGCIKYGYICVYDVETQARPKSRSKDSRILQLRRELEYWKSKAMGYSNQWGLNLLEWPKMRPIIEDSCPNDPVVNFHSSFPMLVLEGQCKHSTSPFSALSYMGKDVYLFLFWSSISPRMSAAETKLRIEKMARSTNSPNAARFVRRLLYGREKQNSRYTIDEFRTVCSEFNHIEDSCGPDFVYSEKFKSIKDFYEANLPKLDVIRLYLRYFYREVYPLLPLLEIPLFEEVIREVLVDGAEYGTNLHLNFGNTELRKKLVHIFLLAFILGITDISMEVARARGIQLDLDPLILSFVKVPGTDRMFGLMNYTLTTFNIVYWVDEYTMLTHLYRYVYSMISAELAIPCEMDPVDSHDMISWYSNVIGLDTFPDDLEASTLNDARLLNLRRKLWLGVEICCNYERRSDGRRTQHLSPSSEDDSSVKFSHSQEDFKIERFLQKAYSDNLLEYNILLAFYQKHKYCFVGTVLDLAYIRLDNSSVKLSDANRALNECRRVAEQLILSSRVKKNMSFKFEGLYDIQVDLVKSYNTHFYHSRIILMETCVLTTSSLYLYFEGQLTKDNNPGAAVHYNTYFKQAFHDVIEATIFAASYLEGEVDLLPGAHFVTYYMVENMMVRCLQVVFGIMLRLCHAEEVVWKCLYNCNQYSSQKAMSDMRLKLESRFRLVRQIKGDLQNFLTIIHDLVSKWLRWTLFSCFKRLLTFDLALDMIQEEKIMKFLHAPNRERLAHWGLKSNLEVMESTNIFITAELGYLEGLCGVLNTLNVKDFNIKHQNPMRKA</sequence>
<proteinExistence type="predicted"/>
<accession>A0A109UYV0</accession>
<evidence type="ECO:0000259" key="7">
    <source>
        <dbReference type="PROSITE" id="PS50048"/>
    </source>
</evidence>
<keyword evidence="1" id="KW-0479">Metal-binding</keyword>
<dbReference type="PROSITE" id="PS00463">
    <property type="entry name" value="ZN2_CY6_FUNGAL_1"/>
    <property type="match status" value="1"/>
</dbReference>
<keyword evidence="9" id="KW-1185">Reference proteome</keyword>
<dbReference type="GeneID" id="28723811"/>
<dbReference type="Gene3D" id="4.10.240.10">
    <property type="entry name" value="Zn(2)-C6 fungal-type DNA-binding domain"/>
    <property type="match status" value="1"/>
</dbReference>
<dbReference type="InterPro" id="IPR001138">
    <property type="entry name" value="Zn2Cys6_DnaBD"/>
</dbReference>
<evidence type="ECO:0000256" key="1">
    <source>
        <dbReference type="ARBA" id="ARBA00022723"/>
    </source>
</evidence>
<dbReference type="FunFam" id="4.10.240.10:FF:000063">
    <property type="entry name" value="AaceriADR404Cp"/>
    <property type="match status" value="1"/>
</dbReference>
<evidence type="ECO:0000256" key="3">
    <source>
        <dbReference type="ARBA" id="ARBA00023015"/>
    </source>
</evidence>